<dbReference type="OrthoDB" id="10250504at2759"/>
<evidence type="ECO:0000256" key="2">
    <source>
        <dbReference type="ARBA" id="ARBA00022478"/>
    </source>
</evidence>
<proteinExistence type="predicted"/>
<dbReference type="KEGG" id="tut:107370893"/>
<keyword evidence="3" id="KW-0804">Transcription</keyword>
<reference evidence="6" key="1">
    <citation type="submission" date="2011-08" db="EMBL/GenBank/DDBJ databases">
        <authorList>
            <person name="Rombauts S."/>
        </authorList>
    </citation>
    <scope>NUCLEOTIDE SEQUENCE</scope>
    <source>
        <strain evidence="6">London</strain>
    </source>
</reference>
<dbReference type="InterPro" id="IPR036898">
    <property type="entry name" value="RNA_pol_Rpb7-like_N_sf"/>
</dbReference>
<dbReference type="PANTHER" id="PTHR12709">
    <property type="entry name" value="DNA-DIRECTED RNA POLYMERASE II, III"/>
    <property type="match status" value="1"/>
</dbReference>
<keyword evidence="2" id="KW-0240">DNA-directed RNA polymerase</keyword>
<dbReference type="GO" id="GO:0005736">
    <property type="term" value="C:RNA polymerase I complex"/>
    <property type="evidence" value="ECO:0007669"/>
    <property type="project" value="TreeGrafter"/>
</dbReference>
<reference evidence="5" key="2">
    <citation type="submission" date="2015-06" db="UniProtKB">
        <authorList>
            <consortium name="EnsemblMetazoa"/>
        </authorList>
    </citation>
    <scope>IDENTIFICATION</scope>
</reference>
<dbReference type="HOGENOM" id="CLU_1470033_0_0_1"/>
<keyword evidence="4" id="KW-0539">Nucleus</keyword>
<dbReference type="PANTHER" id="PTHR12709:SF5">
    <property type="entry name" value="DNA-DIRECTED RNA POLYMERASE I SUBUNIT RPA43"/>
    <property type="match status" value="1"/>
</dbReference>
<evidence type="ECO:0000256" key="3">
    <source>
        <dbReference type="ARBA" id="ARBA00023163"/>
    </source>
</evidence>
<accession>T1JV69</accession>
<dbReference type="EnsemblMetazoa" id="tetur02g03530.1">
    <property type="protein sequence ID" value="tetur02g03530.1"/>
    <property type="gene ID" value="tetur02g03530"/>
</dbReference>
<organism evidence="5 6">
    <name type="scientific">Tetranychus urticae</name>
    <name type="common">Two-spotted spider mite</name>
    <dbReference type="NCBI Taxonomy" id="32264"/>
    <lineage>
        <taxon>Eukaryota</taxon>
        <taxon>Metazoa</taxon>
        <taxon>Ecdysozoa</taxon>
        <taxon>Arthropoda</taxon>
        <taxon>Chelicerata</taxon>
        <taxon>Arachnida</taxon>
        <taxon>Acari</taxon>
        <taxon>Acariformes</taxon>
        <taxon>Trombidiformes</taxon>
        <taxon>Prostigmata</taxon>
        <taxon>Eleutherengona</taxon>
        <taxon>Raphignathae</taxon>
        <taxon>Tetranychoidea</taxon>
        <taxon>Tetranychidae</taxon>
        <taxon>Tetranychus</taxon>
    </lineage>
</organism>
<dbReference type="GO" id="GO:0006362">
    <property type="term" value="P:transcription elongation by RNA polymerase I"/>
    <property type="evidence" value="ECO:0007669"/>
    <property type="project" value="TreeGrafter"/>
</dbReference>
<evidence type="ECO:0000256" key="4">
    <source>
        <dbReference type="ARBA" id="ARBA00023242"/>
    </source>
</evidence>
<keyword evidence="6" id="KW-1185">Reference proteome</keyword>
<evidence type="ECO:0000313" key="6">
    <source>
        <dbReference type="Proteomes" id="UP000015104"/>
    </source>
</evidence>
<name>T1JV69_TETUR</name>
<dbReference type="STRING" id="32264.T1JV69"/>
<dbReference type="OMA" id="LAMGPYG"/>
<dbReference type="Proteomes" id="UP000015104">
    <property type="component" value="Unassembled WGS sequence"/>
</dbReference>
<sequence>MHSLYYLTIEQLEELVQDKYSLIKVEKRNFSIPLLPSSLDRIASEVLKIIHDWTHKYSIDLQGILLHHDQLQFLSDYGRIKDDDPFIYWDISARFYTFSPQLGAIIRGKINKFTKSQVMNAIVFNCIISAFTPEKVHPSIASELTLGQEILFRIESYDSDHSLIYGLIDEECVELMKQQDLLMLE</sequence>
<dbReference type="EMBL" id="CAEY01000792">
    <property type="status" value="NOT_ANNOTATED_CDS"/>
    <property type="molecule type" value="Genomic_DNA"/>
</dbReference>
<evidence type="ECO:0000313" key="5">
    <source>
        <dbReference type="EnsemblMetazoa" id="tetur02g03530.1"/>
    </source>
</evidence>
<protein>
    <submittedName>
        <fullName evidence="5">Uncharacterized protein</fullName>
    </submittedName>
</protein>
<dbReference type="Gene3D" id="3.30.1490.120">
    <property type="entry name" value="RNA polymerase Rpb7-like, N-terminal domain"/>
    <property type="match status" value="1"/>
</dbReference>
<dbReference type="AlphaFoldDB" id="T1JV69"/>
<comment type="subcellular location">
    <subcellularLocation>
        <location evidence="1">Nucleus</location>
    </subcellularLocation>
</comment>
<evidence type="ECO:0000256" key="1">
    <source>
        <dbReference type="ARBA" id="ARBA00004123"/>
    </source>
</evidence>
<gene>
    <name evidence="5" type="primary">107370893</name>
</gene>
<dbReference type="InterPro" id="IPR045113">
    <property type="entry name" value="Rpb7-like"/>
</dbReference>
<dbReference type="GO" id="GO:0006352">
    <property type="term" value="P:DNA-templated transcription initiation"/>
    <property type="evidence" value="ECO:0007669"/>
    <property type="project" value="InterPro"/>
</dbReference>